<dbReference type="AlphaFoldDB" id="A0A6I8LXI2"/>
<dbReference type="Gene3D" id="2.40.110.10">
    <property type="entry name" value="Butyryl-CoA Dehydrogenase, subunit A, domain 2"/>
    <property type="match status" value="1"/>
</dbReference>
<evidence type="ECO:0000259" key="2">
    <source>
        <dbReference type="Pfam" id="PF08028"/>
    </source>
</evidence>
<dbReference type="InterPro" id="IPR009100">
    <property type="entry name" value="AcylCoA_DH/oxidase_NM_dom_sf"/>
</dbReference>
<organism evidence="3 4">
    <name type="scientific">Amycolatopsis camponoti</name>
    <dbReference type="NCBI Taxonomy" id="2606593"/>
    <lineage>
        <taxon>Bacteria</taxon>
        <taxon>Bacillati</taxon>
        <taxon>Actinomycetota</taxon>
        <taxon>Actinomycetes</taxon>
        <taxon>Pseudonocardiales</taxon>
        <taxon>Pseudonocardiaceae</taxon>
        <taxon>Amycolatopsis</taxon>
    </lineage>
</organism>
<dbReference type="PANTHER" id="PTHR43884">
    <property type="entry name" value="ACYL-COA DEHYDROGENASE"/>
    <property type="match status" value="1"/>
</dbReference>
<evidence type="ECO:0000313" key="4">
    <source>
        <dbReference type="Proteomes" id="UP000399805"/>
    </source>
</evidence>
<feature type="domain" description="Acyl-CoA dehydrogenase C-terminal" evidence="2">
    <location>
        <begin position="209"/>
        <end position="335"/>
    </location>
</feature>
<keyword evidence="4" id="KW-1185">Reference proteome</keyword>
<dbReference type="Gene3D" id="1.10.540.10">
    <property type="entry name" value="Acyl-CoA dehydrogenase/oxidase, N-terminal domain"/>
    <property type="match status" value="1"/>
</dbReference>
<dbReference type="Pfam" id="PF08028">
    <property type="entry name" value="Acyl-CoA_dh_2"/>
    <property type="match status" value="1"/>
</dbReference>
<gene>
    <name evidence="3" type="ORF">AA23TX_06871</name>
</gene>
<dbReference type="GO" id="GO:0003995">
    <property type="term" value="F:acyl-CoA dehydrogenase activity"/>
    <property type="evidence" value="ECO:0007669"/>
    <property type="project" value="TreeGrafter"/>
</dbReference>
<dbReference type="InterPro" id="IPR046373">
    <property type="entry name" value="Acyl-CoA_Oxase/DH_mid-dom_sf"/>
</dbReference>
<dbReference type="SUPFAM" id="SSF47203">
    <property type="entry name" value="Acyl-CoA dehydrogenase C-terminal domain-like"/>
    <property type="match status" value="1"/>
</dbReference>
<reference evidence="3 4" key="1">
    <citation type="submission" date="2019-09" db="EMBL/GenBank/DDBJ databases">
        <authorList>
            <person name="Leyn A S."/>
        </authorList>
    </citation>
    <scope>NUCLEOTIDE SEQUENCE [LARGE SCALE GENOMIC DNA]</scope>
    <source>
        <strain evidence="3">AA231_1</strain>
    </source>
</reference>
<dbReference type="Proteomes" id="UP000399805">
    <property type="component" value="Unassembled WGS sequence"/>
</dbReference>
<evidence type="ECO:0000256" key="1">
    <source>
        <dbReference type="ARBA" id="ARBA00023002"/>
    </source>
</evidence>
<dbReference type="PIRSF" id="PIRSF016578">
    <property type="entry name" value="HsaA"/>
    <property type="match status" value="1"/>
</dbReference>
<evidence type="ECO:0000313" key="3">
    <source>
        <dbReference type="EMBL" id="VVJ21857.1"/>
    </source>
</evidence>
<protein>
    <recommendedName>
        <fullName evidence="2">Acyl-CoA dehydrogenase C-terminal domain-containing protein</fullName>
    </recommendedName>
</protein>
<sequence>MIEILAANAAETEQRGRLASTSLKAAKAVGAFALRTPATHGGSWATATTVADVIAAMARDCPSTAWIVSTCLVSKNMITFGDFPDHTLDELFADPDALFCGVGAPTGRGESGPDGVRVSGRWAAVSGCEDATWASLGTIVDGEFALVLVPTAELSVDHTWDMAGMRGTGSHSLVADDILVPLDQVASGHRVHYPPDPKAINLWGLSVLATVVGATFGALDVIGSMFASPRKPFMTSYTRMSDSPGARHWLAEATTLAQRAERTMQALAARIDAEPAVTPLENSRMQQERADAATDCRAAIERMLDLHGASGFATSNALQRFWRDVAVAGRHPQLNPYLAVEGFGRLLSDAT</sequence>
<dbReference type="GO" id="GO:0050660">
    <property type="term" value="F:flavin adenine dinucleotide binding"/>
    <property type="evidence" value="ECO:0007669"/>
    <property type="project" value="InterPro"/>
</dbReference>
<dbReference type="InterPro" id="IPR036250">
    <property type="entry name" value="AcylCo_DH-like_C"/>
</dbReference>
<dbReference type="EMBL" id="CABVGP010000002">
    <property type="protein sequence ID" value="VVJ21857.1"/>
    <property type="molecule type" value="Genomic_DNA"/>
</dbReference>
<dbReference type="Gene3D" id="1.20.140.10">
    <property type="entry name" value="Butyryl-CoA Dehydrogenase, subunit A, domain 3"/>
    <property type="match status" value="1"/>
</dbReference>
<dbReference type="PANTHER" id="PTHR43884:SF25">
    <property type="entry name" value="ACYL-COA DEHYDROGENASE YDBM-RELATED"/>
    <property type="match status" value="1"/>
</dbReference>
<dbReference type="InterPro" id="IPR013107">
    <property type="entry name" value="Acyl-CoA_DH_C"/>
</dbReference>
<dbReference type="SUPFAM" id="SSF56645">
    <property type="entry name" value="Acyl-CoA dehydrogenase NM domain-like"/>
    <property type="match status" value="1"/>
</dbReference>
<proteinExistence type="predicted"/>
<accession>A0A6I8LXI2</accession>
<name>A0A6I8LXI2_9PSEU</name>
<keyword evidence="1" id="KW-0560">Oxidoreductase</keyword>
<dbReference type="InterPro" id="IPR037069">
    <property type="entry name" value="AcylCoA_DH/ox_N_sf"/>
</dbReference>